<evidence type="ECO:0000256" key="1">
    <source>
        <dbReference type="ARBA" id="ARBA00004141"/>
    </source>
</evidence>
<proteinExistence type="predicted"/>
<evidence type="ECO:0000259" key="6">
    <source>
        <dbReference type="Pfam" id="PF01490"/>
    </source>
</evidence>
<accession>A0A9P0AAU3</accession>
<keyword evidence="8" id="KW-1185">Reference proteome</keyword>
<feature type="transmembrane region" description="Helical" evidence="5">
    <location>
        <begin position="205"/>
        <end position="225"/>
    </location>
</feature>
<dbReference type="GO" id="GO:0005774">
    <property type="term" value="C:vacuolar membrane"/>
    <property type="evidence" value="ECO:0007669"/>
    <property type="project" value="TreeGrafter"/>
</dbReference>
<evidence type="ECO:0000313" key="7">
    <source>
        <dbReference type="EMBL" id="CAH0387830.1"/>
    </source>
</evidence>
<dbReference type="EMBL" id="OU963865">
    <property type="protein sequence ID" value="CAH0387830.1"/>
    <property type="molecule type" value="Genomic_DNA"/>
</dbReference>
<feature type="transmembrane region" description="Helical" evidence="5">
    <location>
        <begin position="245"/>
        <end position="261"/>
    </location>
</feature>
<comment type="subcellular location">
    <subcellularLocation>
        <location evidence="1">Membrane</location>
        <topology evidence="1">Multi-pass membrane protein</topology>
    </subcellularLocation>
</comment>
<gene>
    <name evidence="7" type="ORF">BEMITA_LOCUS6797</name>
</gene>
<dbReference type="GO" id="GO:0015179">
    <property type="term" value="F:L-amino acid transmembrane transporter activity"/>
    <property type="evidence" value="ECO:0007669"/>
    <property type="project" value="TreeGrafter"/>
</dbReference>
<evidence type="ECO:0000256" key="5">
    <source>
        <dbReference type="SAM" id="Phobius"/>
    </source>
</evidence>
<feature type="transmembrane region" description="Helical" evidence="5">
    <location>
        <begin position="362"/>
        <end position="381"/>
    </location>
</feature>
<keyword evidence="2 5" id="KW-0812">Transmembrane</keyword>
<organism evidence="7 8">
    <name type="scientific">Bemisia tabaci</name>
    <name type="common">Sweetpotato whitefly</name>
    <name type="synonym">Aleurodes tabaci</name>
    <dbReference type="NCBI Taxonomy" id="7038"/>
    <lineage>
        <taxon>Eukaryota</taxon>
        <taxon>Metazoa</taxon>
        <taxon>Ecdysozoa</taxon>
        <taxon>Arthropoda</taxon>
        <taxon>Hexapoda</taxon>
        <taxon>Insecta</taxon>
        <taxon>Pterygota</taxon>
        <taxon>Neoptera</taxon>
        <taxon>Paraneoptera</taxon>
        <taxon>Hemiptera</taxon>
        <taxon>Sternorrhyncha</taxon>
        <taxon>Aleyrodoidea</taxon>
        <taxon>Aleyrodidae</taxon>
        <taxon>Aleyrodinae</taxon>
        <taxon>Bemisia</taxon>
    </lineage>
</organism>
<dbReference type="AlphaFoldDB" id="A0A9P0AAU3"/>
<keyword evidence="3 5" id="KW-1133">Transmembrane helix</keyword>
<feature type="transmembrane region" description="Helical" evidence="5">
    <location>
        <begin position="387"/>
        <end position="412"/>
    </location>
</feature>
<dbReference type="KEGG" id="btab:109031239"/>
<feature type="transmembrane region" description="Helical" evidence="5">
    <location>
        <begin position="424"/>
        <end position="444"/>
    </location>
</feature>
<feature type="transmembrane region" description="Helical" evidence="5">
    <location>
        <begin position="181"/>
        <end position="198"/>
    </location>
</feature>
<dbReference type="PANTHER" id="PTHR22950:SF349">
    <property type="entry name" value="AMINO ACID TRANSPORTER TRANSMEMBRANE DOMAIN-CONTAINING PROTEIN"/>
    <property type="match status" value="1"/>
</dbReference>
<reference evidence="7" key="1">
    <citation type="submission" date="2021-12" db="EMBL/GenBank/DDBJ databases">
        <authorList>
            <person name="King R."/>
        </authorList>
    </citation>
    <scope>NUCLEOTIDE SEQUENCE</scope>
</reference>
<keyword evidence="4 5" id="KW-0472">Membrane</keyword>
<dbReference type="Pfam" id="PF01490">
    <property type="entry name" value="Aa_trans"/>
    <property type="match status" value="1"/>
</dbReference>
<evidence type="ECO:0000313" key="8">
    <source>
        <dbReference type="Proteomes" id="UP001152759"/>
    </source>
</evidence>
<sequence>MDTQLATIQTTLEIKTAESNSCADLVPRKEEQQEKNPNTREFKHATTDFETFLHIIKASLGSGLLATPDAFKNAGIALGLIGTAMAVAAITHTTAMLVRNSQTLCYMLKKPFLTYFETAEYAFEYGNLPAAKGHGGLARRFVKLFSLITYYGVNTIYMVLIASTIKQLVETRIDTQWNIRWYILLALIIILPVGVIKLMKFLAPFSAFANVCLFGGLGIILCRILRDLPPVSSRPLVAPIEKIPLFISTILFGCEGIGIVLPAENEMKNPDHFLGWTGVLSWSMFCIGISNAIVGFFGYLKFGDEVQGSISLNMQDDWISELVKILIALAILFSYGLQMTVTSEVVWDSVKDRFHKNNSKKAYYCVRSSLVVGTAVVAAVIPNLAPIISLFGAVGFSMMGLFCPAVIDLVLYYDPERGWTDWRCLKNILLMLAALAATLLGTYSSMVDIITNYE</sequence>
<dbReference type="PANTHER" id="PTHR22950">
    <property type="entry name" value="AMINO ACID TRANSPORTER"/>
    <property type="match status" value="1"/>
</dbReference>
<feature type="transmembrane region" description="Helical" evidence="5">
    <location>
        <begin position="141"/>
        <end position="161"/>
    </location>
</feature>
<evidence type="ECO:0000256" key="3">
    <source>
        <dbReference type="ARBA" id="ARBA00022989"/>
    </source>
</evidence>
<feature type="domain" description="Amino acid transporter transmembrane" evidence="6">
    <location>
        <begin position="47"/>
        <end position="443"/>
    </location>
</feature>
<feature type="transmembrane region" description="Helical" evidence="5">
    <location>
        <begin position="74"/>
        <end position="98"/>
    </location>
</feature>
<dbReference type="InterPro" id="IPR013057">
    <property type="entry name" value="AA_transpt_TM"/>
</dbReference>
<name>A0A9P0AAU3_BEMTA</name>
<protein>
    <recommendedName>
        <fullName evidence="6">Amino acid transporter transmembrane domain-containing protein</fullName>
    </recommendedName>
</protein>
<dbReference type="Proteomes" id="UP001152759">
    <property type="component" value="Chromosome 4"/>
</dbReference>
<feature type="transmembrane region" description="Helical" evidence="5">
    <location>
        <begin position="273"/>
        <end position="302"/>
    </location>
</feature>
<evidence type="ECO:0000256" key="4">
    <source>
        <dbReference type="ARBA" id="ARBA00023136"/>
    </source>
</evidence>
<evidence type="ECO:0000256" key="2">
    <source>
        <dbReference type="ARBA" id="ARBA00022692"/>
    </source>
</evidence>